<organism evidence="1 2">
    <name type="scientific">Pseudomonas putida</name>
    <name type="common">Arthrobacter siderocapsulatus</name>
    <dbReference type="NCBI Taxonomy" id="303"/>
    <lineage>
        <taxon>Bacteria</taxon>
        <taxon>Pseudomonadati</taxon>
        <taxon>Pseudomonadota</taxon>
        <taxon>Gammaproteobacteria</taxon>
        <taxon>Pseudomonadales</taxon>
        <taxon>Pseudomonadaceae</taxon>
        <taxon>Pseudomonas</taxon>
    </lineage>
</organism>
<accession>A0AA37RHV7</accession>
<name>A0AA37RHV7_PSEPU</name>
<comment type="caution">
    <text evidence="1">The sequence shown here is derived from an EMBL/GenBank/DDBJ whole genome shotgun (WGS) entry which is preliminary data.</text>
</comment>
<protein>
    <submittedName>
        <fullName evidence="1">Uncharacterized protein</fullName>
    </submittedName>
</protein>
<proteinExistence type="predicted"/>
<dbReference type="AlphaFoldDB" id="A0AA37RHV7"/>
<dbReference type="Proteomes" id="UP001161257">
    <property type="component" value="Unassembled WGS sequence"/>
</dbReference>
<evidence type="ECO:0000313" key="2">
    <source>
        <dbReference type="Proteomes" id="UP001161257"/>
    </source>
</evidence>
<gene>
    <name evidence="1" type="ORF">PPUN14671_50230</name>
</gene>
<sequence>MATVSIWKPLAVKTRASQKARKGRWWRSNCGAESDIGNQGPRRSRGVRSVSSVCNKQLLFARIGTFSRFMKEGGATGHAAINHTARRAIRDYAS</sequence>
<evidence type="ECO:0000313" key="1">
    <source>
        <dbReference type="EMBL" id="GLO38186.1"/>
    </source>
</evidence>
<dbReference type="EMBL" id="BSKJ01000016">
    <property type="protein sequence ID" value="GLO38186.1"/>
    <property type="molecule type" value="Genomic_DNA"/>
</dbReference>
<reference evidence="1" key="1">
    <citation type="submission" date="2023-01" db="EMBL/GenBank/DDBJ databases">
        <title>Whole-genome sequence of Pseudomonas putida NBRC 14671.</title>
        <authorList>
            <person name="Morohoshi T."/>
            <person name="Someya N."/>
        </authorList>
    </citation>
    <scope>NUCLEOTIDE SEQUENCE</scope>
    <source>
        <strain evidence="1">NBRC 14671</strain>
    </source>
</reference>